<evidence type="ECO:0000256" key="7">
    <source>
        <dbReference type="ARBA" id="ARBA00025705"/>
    </source>
</evidence>
<sequence length="273" mass="27832">MRTGIAPPPPSFKEANAVIETPDFAPGTVWLVGAGPGDPGLLTLHALNALKAAEIVIYDALVSPAILDLIPPGIPREYAGKRGGKPSPQQADISARLIDLAHAGKRIVRLKGGDPFVFGRGGEEAATLAAAGVRFRVIPGVTAGLAGLAYAGIPATTRDTNPALVLATGHLADDNPGGLDWRVLGASDVPIVLYMGLSTLPAIAEKLLAAGRPPGTPAAIVTNATLPTQQVLVAPLNRIAAETKAAGLKSPALIAIGSIVALRDTLAPWQITL</sequence>
<reference evidence="9 10" key="1">
    <citation type="submission" date="2017-07" db="EMBL/GenBank/DDBJ databases">
        <title>Elstera cyanobacteriorum sp. nov., a novel bacterium isolated from cyanobacterial aggregates in a eutrophic lake.</title>
        <authorList>
            <person name="Cai H."/>
        </authorList>
    </citation>
    <scope>NUCLEOTIDE SEQUENCE [LARGE SCALE GENOMIC DNA]</scope>
    <source>
        <strain evidence="9 10">TH019</strain>
    </source>
</reference>
<dbReference type="InterPro" id="IPR050161">
    <property type="entry name" value="Siro_Cobalamin_biosynth"/>
</dbReference>
<evidence type="ECO:0000256" key="5">
    <source>
        <dbReference type="ARBA" id="ARBA00022691"/>
    </source>
</evidence>
<dbReference type="EMBL" id="NOXS01000035">
    <property type="protein sequence ID" value="OYQ16686.1"/>
    <property type="molecule type" value="Genomic_DNA"/>
</dbReference>
<dbReference type="NCBIfam" id="NF004790">
    <property type="entry name" value="PRK06136.1"/>
    <property type="match status" value="1"/>
</dbReference>
<dbReference type="CDD" id="cd11642">
    <property type="entry name" value="SUMT"/>
    <property type="match status" value="1"/>
</dbReference>
<protein>
    <recommendedName>
        <fullName evidence="2">uroporphyrinogen-III C-methyltransferase</fullName>
        <ecNumber evidence="2">2.1.1.107</ecNumber>
    </recommendedName>
</protein>
<dbReference type="PANTHER" id="PTHR45790:SF3">
    <property type="entry name" value="S-ADENOSYL-L-METHIONINE-DEPENDENT UROPORPHYRINOGEN III METHYLTRANSFERASE, CHLOROPLASTIC"/>
    <property type="match status" value="1"/>
</dbReference>
<dbReference type="PANTHER" id="PTHR45790">
    <property type="entry name" value="SIROHEME SYNTHASE-RELATED"/>
    <property type="match status" value="1"/>
</dbReference>
<proteinExistence type="inferred from homology"/>
<dbReference type="Gene3D" id="3.30.950.10">
    <property type="entry name" value="Methyltransferase, Cobalt-precorrin-4 Transmethylase, Domain 2"/>
    <property type="match status" value="1"/>
</dbReference>
<accession>A0A255XI79</accession>
<dbReference type="InterPro" id="IPR000878">
    <property type="entry name" value="4pyrrol_Mease"/>
</dbReference>
<dbReference type="InterPro" id="IPR006366">
    <property type="entry name" value="CobA/CysG_C"/>
</dbReference>
<dbReference type="GO" id="GO:0019354">
    <property type="term" value="P:siroheme biosynthetic process"/>
    <property type="evidence" value="ECO:0007669"/>
    <property type="project" value="UniProtKB-UniPathway"/>
</dbReference>
<dbReference type="GO" id="GO:0032259">
    <property type="term" value="P:methylation"/>
    <property type="evidence" value="ECO:0007669"/>
    <property type="project" value="UniProtKB-KW"/>
</dbReference>
<dbReference type="InterPro" id="IPR014777">
    <property type="entry name" value="4pyrrole_Mease_sub1"/>
</dbReference>
<evidence type="ECO:0000256" key="2">
    <source>
        <dbReference type="ARBA" id="ARBA00012162"/>
    </source>
</evidence>
<feature type="domain" description="Tetrapyrrole methylase" evidence="8">
    <location>
        <begin position="28"/>
        <end position="239"/>
    </location>
</feature>
<dbReference type="PROSITE" id="PS00839">
    <property type="entry name" value="SUMT_1"/>
    <property type="match status" value="1"/>
</dbReference>
<comment type="similarity">
    <text evidence="1">Belongs to the precorrin methyltransferase family.</text>
</comment>
<dbReference type="UniPathway" id="UPA00262">
    <property type="reaction ID" value="UER00211"/>
</dbReference>
<dbReference type="Proteomes" id="UP000216361">
    <property type="component" value="Unassembled WGS sequence"/>
</dbReference>
<evidence type="ECO:0000256" key="3">
    <source>
        <dbReference type="ARBA" id="ARBA00022603"/>
    </source>
</evidence>
<evidence type="ECO:0000313" key="9">
    <source>
        <dbReference type="EMBL" id="OYQ16686.1"/>
    </source>
</evidence>
<dbReference type="FunFam" id="3.40.1010.10:FF:000001">
    <property type="entry name" value="Siroheme synthase"/>
    <property type="match status" value="1"/>
</dbReference>
<name>A0A255XI79_9PROT</name>
<evidence type="ECO:0000313" key="10">
    <source>
        <dbReference type="Proteomes" id="UP000216361"/>
    </source>
</evidence>
<evidence type="ECO:0000256" key="4">
    <source>
        <dbReference type="ARBA" id="ARBA00022679"/>
    </source>
</evidence>
<dbReference type="EC" id="2.1.1.107" evidence="2"/>
<evidence type="ECO:0000256" key="6">
    <source>
        <dbReference type="ARBA" id="ARBA00023244"/>
    </source>
</evidence>
<dbReference type="Pfam" id="PF00590">
    <property type="entry name" value="TP_methylase"/>
    <property type="match status" value="1"/>
</dbReference>
<dbReference type="Gene3D" id="3.40.1010.10">
    <property type="entry name" value="Cobalt-precorrin-4 Transmethylase, Domain 1"/>
    <property type="match status" value="1"/>
</dbReference>
<dbReference type="InterPro" id="IPR035996">
    <property type="entry name" value="4pyrrol_Methylase_sf"/>
</dbReference>
<evidence type="ECO:0000256" key="1">
    <source>
        <dbReference type="ARBA" id="ARBA00005879"/>
    </source>
</evidence>
<dbReference type="NCBIfam" id="TIGR01469">
    <property type="entry name" value="cobA_cysG_Cterm"/>
    <property type="match status" value="1"/>
</dbReference>
<gene>
    <name evidence="9" type="primary">cobA</name>
    <name evidence="9" type="ORF">CHR90_16990</name>
</gene>
<dbReference type="SUPFAM" id="SSF53790">
    <property type="entry name" value="Tetrapyrrole methylase"/>
    <property type="match status" value="1"/>
</dbReference>
<keyword evidence="3 9" id="KW-0489">Methyltransferase</keyword>
<keyword evidence="5" id="KW-0949">S-adenosyl-L-methionine</keyword>
<keyword evidence="6" id="KW-0627">Porphyrin biosynthesis</keyword>
<dbReference type="InterPro" id="IPR003043">
    <property type="entry name" value="Uropor_MeTrfase_CS"/>
</dbReference>
<organism evidence="9 10">
    <name type="scientific">Elstera cyanobacteriorum</name>
    <dbReference type="NCBI Taxonomy" id="2022747"/>
    <lineage>
        <taxon>Bacteria</taxon>
        <taxon>Pseudomonadati</taxon>
        <taxon>Pseudomonadota</taxon>
        <taxon>Alphaproteobacteria</taxon>
        <taxon>Rhodospirillales</taxon>
        <taxon>Rhodospirillaceae</taxon>
        <taxon>Elstera</taxon>
    </lineage>
</organism>
<dbReference type="InterPro" id="IPR014776">
    <property type="entry name" value="4pyrrole_Mease_sub2"/>
</dbReference>
<keyword evidence="4 9" id="KW-0808">Transferase</keyword>
<keyword evidence="10" id="KW-1185">Reference proteome</keyword>
<evidence type="ECO:0000259" key="8">
    <source>
        <dbReference type="Pfam" id="PF00590"/>
    </source>
</evidence>
<dbReference type="GO" id="GO:0004851">
    <property type="term" value="F:uroporphyrin-III C-methyltransferase activity"/>
    <property type="evidence" value="ECO:0007669"/>
    <property type="project" value="UniProtKB-EC"/>
</dbReference>
<comment type="pathway">
    <text evidence="7">Porphyrin-containing compound metabolism; siroheme biosynthesis; precorrin-2 from uroporphyrinogen III: step 1/1.</text>
</comment>
<dbReference type="OrthoDB" id="9815856at2"/>
<comment type="caution">
    <text evidence="9">The sequence shown here is derived from an EMBL/GenBank/DDBJ whole genome shotgun (WGS) entry which is preliminary data.</text>
</comment>
<dbReference type="AlphaFoldDB" id="A0A255XI79"/>